<keyword evidence="7" id="KW-1185">Reference proteome</keyword>
<feature type="region of interest" description="Disordered" evidence="4">
    <location>
        <begin position="1"/>
        <end position="21"/>
    </location>
</feature>
<evidence type="ECO:0000313" key="7">
    <source>
        <dbReference type="Proteomes" id="UP000321484"/>
    </source>
</evidence>
<dbReference type="PANTHER" id="PTHR43464">
    <property type="entry name" value="METHYLTRANSFERASE"/>
    <property type="match status" value="1"/>
</dbReference>
<keyword evidence="2 6" id="KW-0808">Transferase</keyword>
<dbReference type="OrthoDB" id="5566900at2"/>
<dbReference type="CDD" id="cd02440">
    <property type="entry name" value="AdoMet_MTases"/>
    <property type="match status" value="1"/>
</dbReference>
<comment type="caution">
    <text evidence="6">The sequence shown here is derived from an EMBL/GenBank/DDBJ whole genome shotgun (WGS) entry which is preliminary data.</text>
</comment>
<reference evidence="6 7" key="1">
    <citation type="submission" date="2019-07" db="EMBL/GenBank/DDBJ databases">
        <title>Whole genome shotgun sequence of Actinotalea fermentans NBRC 105374.</title>
        <authorList>
            <person name="Hosoyama A."/>
            <person name="Uohara A."/>
            <person name="Ohji S."/>
            <person name="Ichikawa N."/>
        </authorList>
    </citation>
    <scope>NUCLEOTIDE SEQUENCE [LARGE SCALE GENOMIC DNA]</scope>
    <source>
        <strain evidence="6 7">NBRC 105374</strain>
    </source>
</reference>
<evidence type="ECO:0000256" key="1">
    <source>
        <dbReference type="ARBA" id="ARBA00022603"/>
    </source>
</evidence>
<dbReference type="GO" id="GO:0032259">
    <property type="term" value="P:methylation"/>
    <property type="evidence" value="ECO:0007669"/>
    <property type="project" value="UniProtKB-KW"/>
</dbReference>
<evidence type="ECO:0000256" key="3">
    <source>
        <dbReference type="ARBA" id="ARBA00022691"/>
    </source>
</evidence>
<dbReference type="Proteomes" id="UP000321484">
    <property type="component" value="Unassembled WGS sequence"/>
</dbReference>
<name>A0A511YX33_9CELL</name>
<evidence type="ECO:0000256" key="2">
    <source>
        <dbReference type="ARBA" id="ARBA00022679"/>
    </source>
</evidence>
<evidence type="ECO:0000256" key="4">
    <source>
        <dbReference type="SAM" id="MobiDB-lite"/>
    </source>
</evidence>
<dbReference type="EMBL" id="BJYK01000003">
    <property type="protein sequence ID" value="GEN79696.1"/>
    <property type="molecule type" value="Genomic_DNA"/>
</dbReference>
<evidence type="ECO:0000313" key="6">
    <source>
        <dbReference type="EMBL" id="GEN79696.1"/>
    </source>
</evidence>
<feature type="domain" description="Methyltransferase" evidence="5">
    <location>
        <begin position="96"/>
        <end position="190"/>
    </location>
</feature>
<evidence type="ECO:0000259" key="5">
    <source>
        <dbReference type="Pfam" id="PF13649"/>
    </source>
</evidence>
<dbReference type="PANTHER" id="PTHR43464:SF19">
    <property type="entry name" value="UBIQUINONE BIOSYNTHESIS O-METHYLTRANSFERASE, MITOCHONDRIAL"/>
    <property type="match status" value="1"/>
</dbReference>
<gene>
    <name evidence="6" type="ORF">AFE02nite_14300</name>
</gene>
<dbReference type="InterPro" id="IPR041698">
    <property type="entry name" value="Methyltransf_25"/>
</dbReference>
<proteinExistence type="predicted"/>
<sequence>MTDERPPVAGAPPGDARASAGPDVAALLARAVAACRPPTPFEPSEAPFWDDPHIAAHLLAAHLDDAVAAASRPGVELDRAVAALLARGLAGPGVRVLDLGCGPGLVAQRLARLGCRVTGVDLSASSLDHARRAALAEGLAIDYRRVDFRELGDVARYDLVLQSYGELSTFAPDVRDDLLARVRRALVPGGAFVFDASRPRHHPPTGRRWEASPGGFWRPGPHLVLEERFVTPAPDGTQVACDQYVVVDGTGEAGGVTTYRMWFHDHTPASLTGVLEAAGFVVEEVCGSLAGDPVTDDGEWLAVVARTG</sequence>
<dbReference type="Pfam" id="PF13649">
    <property type="entry name" value="Methyltransf_25"/>
    <property type="match status" value="1"/>
</dbReference>
<dbReference type="InterPro" id="IPR029063">
    <property type="entry name" value="SAM-dependent_MTases_sf"/>
</dbReference>
<dbReference type="AlphaFoldDB" id="A0A511YX33"/>
<dbReference type="RefSeq" id="WP_146819348.1">
    <property type="nucleotide sequence ID" value="NZ_BJYK01000003.1"/>
</dbReference>
<organism evidence="6 7">
    <name type="scientific">Actinotalea fermentans</name>
    <dbReference type="NCBI Taxonomy" id="43671"/>
    <lineage>
        <taxon>Bacteria</taxon>
        <taxon>Bacillati</taxon>
        <taxon>Actinomycetota</taxon>
        <taxon>Actinomycetes</taxon>
        <taxon>Micrococcales</taxon>
        <taxon>Cellulomonadaceae</taxon>
        <taxon>Actinotalea</taxon>
    </lineage>
</organism>
<dbReference type="Gene3D" id="3.40.50.150">
    <property type="entry name" value="Vaccinia Virus protein VP39"/>
    <property type="match status" value="1"/>
</dbReference>
<dbReference type="SUPFAM" id="SSF53335">
    <property type="entry name" value="S-adenosyl-L-methionine-dependent methyltransferases"/>
    <property type="match status" value="1"/>
</dbReference>
<keyword evidence="3" id="KW-0949">S-adenosyl-L-methionine</keyword>
<keyword evidence="1 6" id="KW-0489">Methyltransferase</keyword>
<accession>A0A511YX33</accession>
<dbReference type="GO" id="GO:0008168">
    <property type="term" value="F:methyltransferase activity"/>
    <property type="evidence" value="ECO:0007669"/>
    <property type="project" value="UniProtKB-KW"/>
</dbReference>
<protein>
    <submittedName>
        <fullName evidence="6">SAM-dependent methyltransferase</fullName>
    </submittedName>
</protein>